<feature type="compositionally biased region" description="Basic residues" evidence="2">
    <location>
        <begin position="192"/>
        <end position="201"/>
    </location>
</feature>
<protein>
    <submittedName>
        <fullName evidence="3">Uncharacterized protein</fullName>
    </submittedName>
</protein>
<keyword evidence="4" id="KW-1185">Reference proteome</keyword>
<feature type="region of interest" description="Disordered" evidence="2">
    <location>
        <begin position="228"/>
        <end position="251"/>
    </location>
</feature>
<feature type="region of interest" description="Disordered" evidence="2">
    <location>
        <begin position="411"/>
        <end position="468"/>
    </location>
</feature>
<feature type="compositionally biased region" description="Low complexity" evidence="2">
    <location>
        <begin position="71"/>
        <end position="85"/>
    </location>
</feature>
<feature type="compositionally biased region" description="Basic and acidic residues" evidence="2">
    <location>
        <begin position="87"/>
        <end position="107"/>
    </location>
</feature>
<evidence type="ECO:0000256" key="1">
    <source>
        <dbReference type="SAM" id="Coils"/>
    </source>
</evidence>
<accession>A0A182MT13</accession>
<sequence length="543" mass="59322">MSRNLCDETFPASLLIEFDELDDEIPISPELPKRRQPESFLRDRTTLSGGKGIVIDKINAEDRSGSRMVISGSSNTSSGHSSLSTEGENRSASSDRDTSRDLSKRQPLDVGPGALLLLGEQRTDKSTLISRKIREPRSMESLLQHQGPKTASPLHSGPTGLAMGGKGLGGGSTGNVSSVSSIGASTQQHHQQNYRRQRSKYGHVQSKVKQMIDEMKPPTNRDRKTLVRHKSMPETSQDVEAKDEEYETFEPEKDVETLRTVVREMRLHMNSLEQQLTVCRTNVFNELATLKCKNNALRLENDHLHEQERAREQRRQLLREQQSAGSCYGSQSSLCKASVGNTCTVATQTSPSLTGGVDHELQFEFLLASPPTPARPSISSTIEHPESGGCEFSPDYEQLLPMLGHSGGSSAFGANIRRRDIRRTPSIHSPTGRRSESGQAQDFATSPTCHDCRRRKKKRKEDVAEPTTSTPLRSVVKLAVVAVTLEGTDDMVLVSSGLLAVLRSTATVSVVSRVATVVLVALLLIPPLPATGWLPLIPIPAGG</sequence>
<feature type="compositionally biased region" description="Gly residues" evidence="2">
    <location>
        <begin position="162"/>
        <end position="173"/>
    </location>
</feature>
<organism evidence="3 4">
    <name type="scientific">Anopheles culicifacies</name>
    <dbReference type="NCBI Taxonomy" id="139723"/>
    <lineage>
        <taxon>Eukaryota</taxon>
        <taxon>Metazoa</taxon>
        <taxon>Ecdysozoa</taxon>
        <taxon>Arthropoda</taxon>
        <taxon>Hexapoda</taxon>
        <taxon>Insecta</taxon>
        <taxon>Pterygota</taxon>
        <taxon>Neoptera</taxon>
        <taxon>Endopterygota</taxon>
        <taxon>Diptera</taxon>
        <taxon>Nematocera</taxon>
        <taxon>Culicoidea</taxon>
        <taxon>Culicidae</taxon>
        <taxon>Anophelinae</taxon>
        <taxon>Anopheles</taxon>
        <taxon>culicifacies species complex</taxon>
    </lineage>
</organism>
<dbReference type="AlphaFoldDB" id="A0A182MT13"/>
<feature type="coiled-coil region" evidence="1">
    <location>
        <begin position="255"/>
        <end position="307"/>
    </location>
</feature>
<dbReference type="VEuPathDB" id="VectorBase:ACUA025595"/>
<feature type="region of interest" description="Disordered" evidence="2">
    <location>
        <begin position="65"/>
        <end position="204"/>
    </location>
</feature>
<reference evidence="4" key="1">
    <citation type="submission" date="2013-09" db="EMBL/GenBank/DDBJ databases">
        <title>The Genome Sequence of Anopheles culicifacies species A.</title>
        <authorList>
            <consortium name="The Broad Institute Genomics Platform"/>
            <person name="Neafsey D.E."/>
            <person name="Besansky N."/>
            <person name="Howell P."/>
            <person name="Walton C."/>
            <person name="Young S.K."/>
            <person name="Zeng Q."/>
            <person name="Gargeya S."/>
            <person name="Fitzgerald M."/>
            <person name="Haas B."/>
            <person name="Abouelleil A."/>
            <person name="Allen A.W."/>
            <person name="Alvarado L."/>
            <person name="Arachchi H.M."/>
            <person name="Berlin A.M."/>
            <person name="Chapman S.B."/>
            <person name="Gainer-Dewar J."/>
            <person name="Goldberg J."/>
            <person name="Griggs A."/>
            <person name="Gujja S."/>
            <person name="Hansen M."/>
            <person name="Howarth C."/>
            <person name="Imamovic A."/>
            <person name="Ireland A."/>
            <person name="Larimer J."/>
            <person name="McCowan C."/>
            <person name="Murphy C."/>
            <person name="Pearson M."/>
            <person name="Poon T.W."/>
            <person name="Priest M."/>
            <person name="Roberts A."/>
            <person name="Saif S."/>
            <person name="Shea T."/>
            <person name="Sisk P."/>
            <person name="Sykes S."/>
            <person name="Wortman J."/>
            <person name="Nusbaum C."/>
            <person name="Birren B."/>
        </authorList>
    </citation>
    <scope>NUCLEOTIDE SEQUENCE [LARGE SCALE GENOMIC DNA]</scope>
    <source>
        <strain evidence="4">A-37</strain>
    </source>
</reference>
<proteinExistence type="predicted"/>
<dbReference type="EMBL" id="AXCM01002222">
    <property type="status" value="NOT_ANNOTATED_CDS"/>
    <property type="molecule type" value="Genomic_DNA"/>
</dbReference>
<evidence type="ECO:0000313" key="4">
    <source>
        <dbReference type="Proteomes" id="UP000075883"/>
    </source>
</evidence>
<feature type="compositionally biased region" description="Low complexity" evidence="2">
    <location>
        <begin position="174"/>
        <end position="191"/>
    </location>
</feature>
<evidence type="ECO:0000256" key="2">
    <source>
        <dbReference type="SAM" id="MobiDB-lite"/>
    </source>
</evidence>
<keyword evidence="1" id="KW-0175">Coiled coil</keyword>
<name>A0A182MT13_9DIPT</name>
<dbReference type="Proteomes" id="UP000075883">
    <property type="component" value="Unassembled WGS sequence"/>
</dbReference>
<reference evidence="3" key="2">
    <citation type="submission" date="2020-05" db="UniProtKB">
        <authorList>
            <consortium name="EnsemblMetazoa"/>
        </authorList>
    </citation>
    <scope>IDENTIFICATION</scope>
    <source>
        <strain evidence="3">A-37</strain>
    </source>
</reference>
<feature type="compositionally biased region" description="Polar residues" evidence="2">
    <location>
        <begin position="437"/>
        <end position="448"/>
    </location>
</feature>
<evidence type="ECO:0000313" key="3">
    <source>
        <dbReference type="EnsemblMetazoa" id="ACUA025595-PA"/>
    </source>
</evidence>
<dbReference type="EnsemblMetazoa" id="ACUA025595-RA">
    <property type="protein sequence ID" value="ACUA025595-PA"/>
    <property type="gene ID" value="ACUA025595"/>
</dbReference>